<keyword evidence="2" id="KW-0472">Membrane</keyword>
<gene>
    <name evidence="3" type="ORF">M436DRAFT_66104</name>
</gene>
<evidence type="ECO:0000256" key="1">
    <source>
        <dbReference type="SAM" id="MobiDB-lite"/>
    </source>
</evidence>
<keyword evidence="2" id="KW-0812">Transmembrane</keyword>
<keyword evidence="4" id="KW-1185">Reference proteome</keyword>
<name>A0A074WGG2_9PEZI</name>
<accession>A0A074WGG2</accession>
<reference evidence="3 4" key="1">
    <citation type="journal article" date="2014" name="BMC Genomics">
        <title>Genome sequencing of four Aureobasidium pullulans varieties: biotechnological potential, stress tolerance, and description of new species.</title>
        <authorList>
            <person name="Gostin Ar C."/>
            <person name="Ohm R.A."/>
            <person name="Kogej T."/>
            <person name="Sonjak S."/>
            <person name="Turk M."/>
            <person name="Zajc J."/>
            <person name="Zalar P."/>
            <person name="Grube M."/>
            <person name="Sun H."/>
            <person name="Han J."/>
            <person name="Sharma A."/>
            <person name="Chiniquy J."/>
            <person name="Ngan C.Y."/>
            <person name="Lipzen A."/>
            <person name="Barry K."/>
            <person name="Grigoriev I.V."/>
            <person name="Gunde-Cimerman N."/>
        </authorList>
    </citation>
    <scope>NUCLEOTIDE SEQUENCE [LARGE SCALE GENOMIC DNA]</scope>
    <source>
        <strain evidence="3 4">CBS 147.97</strain>
    </source>
</reference>
<evidence type="ECO:0000313" key="3">
    <source>
        <dbReference type="EMBL" id="KEQ70699.1"/>
    </source>
</evidence>
<proteinExistence type="predicted"/>
<sequence>MSIHTSFFCVGLMFDEHGVCQTVAEQCNDHTNLVAWLKNTAILKKKVNGQRSWEDKRRWTHRILIVIRSTTRSPTSCRFVDKTLTRRPVSLDTHNLLWYVFIFHVNLTPADEMASVALLRAEIQEPADAPPIPFFWQTAIWKQHRLSASVIDCSDFRFAILNSSLEHQIQHLYDYRALPFLILQIYIEELLSSIGRAKMSEYRIEPPPTVIEKYNHHINLKRQCLAYIPFLCWLIDFDVLADTVFACEACLRSCLLHDTPIIQATLIYADQELAHLNQLLHFQLCCHHPHLPPPSPPAPKPPTPKPPTPKPATPKPPHNPCCNHCTHPNHPNHLPHLSLTLVLPLILSLLLLIPLLLVALYIRHNWKLTWLFYIFSLAFLCHLFIRHYIHSSLEHTRNNISAWVTETRKAIVAALILITVFLQC</sequence>
<dbReference type="EMBL" id="KL584716">
    <property type="protein sequence ID" value="KEQ70699.1"/>
    <property type="molecule type" value="Genomic_DNA"/>
</dbReference>
<dbReference type="Proteomes" id="UP000027730">
    <property type="component" value="Unassembled WGS sequence"/>
</dbReference>
<dbReference type="HOGENOM" id="CLU_053356_0_0_1"/>
<evidence type="ECO:0000256" key="2">
    <source>
        <dbReference type="SAM" id="Phobius"/>
    </source>
</evidence>
<feature type="transmembrane region" description="Helical" evidence="2">
    <location>
        <begin position="369"/>
        <end position="389"/>
    </location>
</feature>
<dbReference type="RefSeq" id="XP_013424922.1">
    <property type="nucleotide sequence ID" value="XM_013569468.1"/>
</dbReference>
<feature type="transmembrane region" description="Helical" evidence="2">
    <location>
        <begin position="401"/>
        <end position="422"/>
    </location>
</feature>
<organism evidence="3 4">
    <name type="scientific">Aureobasidium namibiae CBS 147.97</name>
    <dbReference type="NCBI Taxonomy" id="1043004"/>
    <lineage>
        <taxon>Eukaryota</taxon>
        <taxon>Fungi</taxon>
        <taxon>Dikarya</taxon>
        <taxon>Ascomycota</taxon>
        <taxon>Pezizomycotina</taxon>
        <taxon>Dothideomycetes</taxon>
        <taxon>Dothideomycetidae</taxon>
        <taxon>Dothideales</taxon>
        <taxon>Saccotheciaceae</taxon>
        <taxon>Aureobasidium</taxon>
    </lineage>
</organism>
<evidence type="ECO:0000313" key="4">
    <source>
        <dbReference type="Proteomes" id="UP000027730"/>
    </source>
</evidence>
<dbReference type="GeneID" id="25413993"/>
<feature type="transmembrane region" description="Helical" evidence="2">
    <location>
        <begin position="341"/>
        <end position="362"/>
    </location>
</feature>
<keyword evidence="2" id="KW-1133">Transmembrane helix</keyword>
<dbReference type="AlphaFoldDB" id="A0A074WGG2"/>
<dbReference type="OrthoDB" id="3934674at2759"/>
<protein>
    <submittedName>
        <fullName evidence="3">Uncharacterized protein</fullName>
    </submittedName>
</protein>
<feature type="region of interest" description="Disordered" evidence="1">
    <location>
        <begin position="294"/>
        <end position="315"/>
    </location>
</feature>